<accession>A0A1Y0HMS9</accession>
<dbReference type="RefSeq" id="WP_087439165.1">
    <property type="nucleotide sequence ID" value="NZ_CP021416.1"/>
</dbReference>
<proteinExistence type="predicted"/>
<dbReference type="AlphaFoldDB" id="A0A1Y0HMS9"/>
<protein>
    <submittedName>
        <fullName evidence="1">Uncharacterized protein</fullName>
    </submittedName>
</protein>
<gene>
    <name evidence="1" type="ORF">Sdiek1_2250</name>
</gene>
<dbReference type="KEGG" id="suls:Sdiek1_2250"/>
<dbReference type="OrthoDB" id="5361725at2"/>
<reference evidence="2" key="1">
    <citation type="submission" date="2017-05" db="EMBL/GenBank/DDBJ databases">
        <title>Dechlorination kinetics govern the competition between two new strains of the genus Sulfurospirillum.</title>
        <authorList>
            <person name="Buttet G.F."/>
            <person name="Murray A.M."/>
            <person name="Goris T."/>
            <person name="Burion M."/>
            <person name="Lin B."/>
            <person name="Rolle M."/>
            <person name="Maillard J."/>
        </authorList>
    </citation>
    <scope>NUCLEOTIDE SEQUENCE [LARGE SCALE GENOMIC DNA]</scope>
    <source>
        <strain evidence="2">SL2-1</strain>
    </source>
</reference>
<name>A0A1Y0HMS9_9BACT</name>
<keyword evidence="2" id="KW-1185">Reference proteome</keyword>
<evidence type="ECO:0000313" key="1">
    <source>
        <dbReference type="EMBL" id="ARU49402.1"/>
    </source>
</evidence>
<dbReference type="Proteomes" id="UP000196005">
    <property type="component" value="Chromosome"/>
</dbReference>
<organism evidence="1 2">
    <name type="scientific">Sulfurospirillum diekertiae</name>
    <dbReference type="NCBI Taxonomy" id="1854492"/>
    <lineage>
        <taxon>Bacteria</taxon>
        <taxon>Pseudomonadati</taxon>
        <taxon>Campylobacterota</taxon>
        <taxon>Epsilonproteobacteria</taxon>
        <taxon>Campylobacterales</taxon>
        <taxon>Sulfurospirillaceae</taxon>
        <taxon>Sulfurospirillum</taxon>
    </lineage>
</organism>
<sequence>MDNNLAEIAKKLKIGVSTIYQWKNTRPELYNFLLENSVIQKSEIEKYFEMLDKEEQEMYLFEIKARVMRKNLK</sequence>
<evidence type="ECO:0000313" key="2">
    <source>
        <dbReference type="Proteomes" id="UP000196005"/>
    </source>
</evidence>
<dbReference type="EMBL" id="CP021416">
    <property type="protein sequence ID" value="ARU49402.1"/>
    <property type="molecule type" value="Genomic_DNA"/>
</dbReference>